<evidence type="ECO:0000256" key="5">
    <source>
        <dbReference type="ARBA" id="ARBA00023136"/>
    </source>
</evidence>
<evidence type="ECO:0000256" key="3">
    <source>
        <dbReference type="ARBA" id="ARBA00022692"/>
    </source>
</evidence>
<dbReference type="GO" id="GO:0016020">
    <property type="term" value="C:membrane"/>
    <property type="evidence" value="ECO:0007669"/>
    <property type="project" value="UniProtKB-SubCell"/>
</dbReference>
<dbReference type="EMBL" id="MU865405">
    <property type="protein sequence ID" value="KAK4224059.1"/>
    <property type="molecule type" value="Genomic_DNA"/>
</dbReference>
<gene>
    <name evidence="7" type="ORF">QBC38DRAFT_502595</name>
</gene>
<proteinExistence type="inferred from homology"/>
<dbReference type="Pfam" id="PF06140">
    <property type="entry name" value="Ifi-6-16"/>
    <property type="match status" value="1"/>
</dbReference>
<evidence type="ECO:0000256" key="4">
    <source>
        <dbReference type="ARBA" id="ARBA00022989"/>
    </source>
</evidence>
<accession>A0AAN7GZC5</accession>
<feature type="transmembrane region" description="Helical" evidence="6">
    <location>
        <begin position="129"/>
        <end position="154"/>
    </location>
</feature>
<dbReference type="InterPro" id="IPR009311">
    <property type="entry name" value="IFI6/IFI27-like"/>
</dbReference>
<keyword evidence="4 6" id="KW-1133">Transmembrane helix</keyword>
<keyword evidence="5 6" id="KW-0472">Membrane</keyword>
<evidence type="ECO:0000313" key="8">
    <source>
        <dbReference type="Proteomes" id="UP001301958"/>
    </source>
</evidence>
<keyword evidence="8" id="KW-1185">Reference proteome</keyword>
<keyword evidence="3 6" id="KW-0812">Transmembrane</keyword>
<dbReference type="AlphaFoldDB" id="A0AAN7GZC5"/>
<dbReference type="Proteomes" id="UP001301958">
    <property type="component" value="Unassembled WGS sequence"/>
</dbReference>
<protein>
    <submittedName>
        <fullName evidence="7">Uncharacterized protein</fullName>
    </submittedName>
</protein>
<comment type="subcellular location">
    <subcellularLocation>
        <location evidence="1">Membrane</location>
        <topology evidence="1">Multi-pass membrane protein</topology>
    </subcellularLocation>
</comment>
<sequence>MTASNLYSALLSCICGSPDLVHNGPEHSPLIAEKRKAYNAARKIIFQILSANSITPSLESQFDTASWSEKIAKHVFNTLRNILNPDNVDKRASWGEALTEAYNKAVEVATDTFRDLVQYAKDHPTETEIVLSVLLSLFVCGVLVQLAPRILILLGFGFKGPVEGSFAAWFMSTYGGYVPKGSLMSFLQRLGMTWGKA</sequence>
<reference evidence="7" key="1">
    <citation type="journal article" date="2023" name="Mol. Phylogenet. Evol.">
        <title>Genome-scale phylogeny and comparative genomics of the fungal order Sordariales.</title>
        <authorList>
            <person name="Hensen N."/>
            <person name="Bonometti L."/>
            <person name="Westerberg I."/>
            <person name="Brannstrom I.O."/>
            <person name="Guillou S."/>
            <person name="Cros-Aarteil S."/>
            <person name="Calhoun S."/>
            <person name="Haridas S."/>
            <person name="Kuo A."/>
            <person name="Mondo S."/>
            <person name="Pangilinan J."/>
            <person name="Riley R."/>
            <person name="LaButti K."/>
            <person name="Andreopoulos B."/>
            <person name="Lipzen A."/>
            <person name="Chen C."/>
            <person name="Yan M."/>
            <person name="Daum C."/>
            <person name="Ng V."/>
            <person name="Clum A."/>
            <person name="Steindorff A."/>
            <person name="Ohm R.A."/>
            <person name="Martin F."/>
            <person name="Silar P."/>
            <person name="Natvig D.O."/>
            <person name="Lalanne C."/>
            <person name="Gautier V."/>
            <person name="Ament-Velasquez S.L."/>
            <person name="Kruys A."/>
            <person name="Hutchinson M.I."/>
            <person name="Powell A.J."/>
            <person name="Barry K."/>
            <person name="Miller A.N."/>
            <person name="Grigoriev I.V."/>
            <person name="Debuchy R."/>
            <person name="Gladieux P."/>
            <person name="Hiltunen Thoren M."/>
            <person name="Johannesson H."/>
        </authorList>
    </citation>
    <scope>NUCLEOTIDE SEQUENCE</scope>
    <source>
        <strain evidence="7">CBS 990.96</strain>
    </source>
</reference>
<dbReference type="InterPro" id="IPR038213">
    <property type="entry name" value="IFI6/IFI27-like_sf"/>
</dbReference>
<comment type="similarity">
    <text evidence="2">Belongs to the IFI6/IFI27 family.</text>
</comment>
<feature type="transmembrane region" description="Helical" evidence="6">
    <location>
        <begin position="166"/>
        <end position="187"/>
    </location>
</feature>
<evidence type="ECO:0000256" key="6">
    <source>
        <dbReference type="SAM" id="Phobius"/>
    </source>
</evidence>
<evidence type="ECO:0000256" key="1">
    <source>
        <dbReference type="ARBA" id="ARBA00004141"/>
    </source>
</evidence>
<evidence type="ECO:0000256" key="2">
    <source>
        <dbReference type="ARBA" id="ARBA00007262"/>
    </source>
</evidence>
<comment type="caution">
    <text evidence="7">The sequence shown here is derived from an EMBL/GenBank/DDBJ whole genome shotgun (WGS) entry which is preliminary data.</text>
</comment>
<reference evidence="7" key="2">
    <citation type="submission" date="2023-05" db="EMBL/GenBank/DDBJ databases">
        <authorList>
            <consortium name="Lawrence Berkeley National Laboratory"/>
            <person name="Steindorff A."/>
            <person name="Hensen N."/>
            <person name="Bonometti L."/>
            <person name="Westerberg I."/>
            <person name="Brannstrom I.O."/>
            <person name="Guillou S."/>
            <person name="Cros-Aarteil S."/>
            <person name="Calhoun S."/>
            <person name="Haridas S."/>
            <person name="Kuo A."/>
            <person name="Mondo S."/>
            <person name="Pangilinan J."/>
            <person name="Riley R."/>
            <person name="Labutti K."/>
            <person name="Andreopoulos B."/>
            <person name="Lipzen A."/>
            <person name="Chen C."/>
            <person name="Yanf M."/>
            <person name="Daum C."/>
            <person name="Ng V."/>
            <person name="Clum A."/>
            <person name="Ohm R."/>
            <person name="Martin F."/>
            <person name="Silar P."/>
            <person name="Natvig D."/>
            <person name="Lalanne C."/>
            <person name="Gautier V."/>
            <person name="Ament-Velasquez S.L."/>
            <person name="Kruys A."/>
            <person name="Hutchinson M.I."/>
            <person name="Powell A.J."/>
            <person name="Barry K."/>
            <person name="Miller A.N."/>
            <person name="Grigoriev I.V."/>
            <person name="Debuchy R."/>
            <person name="Gladieux P."/>
            <person name="Thoren M.H."/>
            <person name="Johannesson H."/>
        </authorList>
    </citation>
    <scope>NUCLEOTIDE SEQUENCE</scope>
    <source>
        <strain evidence="7">CBS 990.96</strain>
    </source>
</reference>
<evidence type="ECO:0000313" key="7">
    <source>
        <dbReference type="EMBL" id="KAK4224059.1"/>
    </source>
</evidence>
<dbReference type="Gene3D" id="6.10.110.10">
    <property type="match status" value="1"/>
</dbReference>
<name>A0AAN7GZC5_9PEZI</name>
<organism evidence="7 8">
    <name type="scientific">Podospora fimiseda</name>
    <dbReference type="NCBI Taxonomy" id="252190"/>
    <lineage>
        <taxon>Eukaryota</taxon>
        <taxon>Fungi</taxon>
        <taxon>Dikarya</taxon>
        <taxon>Ascomycota</taxon>
        <taxon>Pezizomycotina</taxon>
        <taxon>Sordariomycetes</taxon>
        <taxon>Sordariomycetidae</taxon>
        <taxon>Sordariales</taxon>
        <taxon>Podosporaceae</taxon>
        <taxon>Podospora</taxon>
    </lineage>
</organism>